<accession>A0A317CF20</accession>
<keyword evidence="2" id="KW-1185">Reference proteome</keyword>
<sequence length="78" mass="9034">MQTKLTLRVEDSLIQQAKDYAKKNDKSLSQIVTDYFRALTESKKLLENAPITRSLIGVLSETKVDESDYKKHLEDKYL</sequence>
<gene>
    <name evidence="1" type="ORF">DKT75_15770</name>
</gene>
<dbReference type="InterPro" id="IPR045944">
    <property type="entry name" value="DUF6364"/>
</dbReference>
<dbReference type="Proteomes" id="UP000245506">
    <property type="component" value="Unassembled WGS sequence"/>
</dbReference>
<evidence type="ECO:0000313" key="2">
    <source>
        <dbReference type="Proteomes" id="UP000245506"/>
    </source>
</evidence>
<dbReference type="RefSeq" id="WP_109824441.1">
    <property type="nucleotide sequence ID" value="NZ_QGKL01000039.1"/>
</dbReference>
<dbReference type="OrthoDB" id="6198066at2"/>
<dbReference type="EMBL" id="QGKL01000039">
    <property type="protein sequence ID" value="PWQ94742.1"/>
    <property type="molecule type" value="Genomic_DNA"/>
</dbReference>
<dbReference type="Pfam" id="PF19891">
    <property type="entry name" value="DUF6364"/>
    <property type="match status" value="1"/>
</dbReference>
<dbReference type="AlphaFoldDB" id="A0A317CF20"/>
<organism evidence="1 2">
    <name type="scientific">Leucothrix arctica</name>
    <dbReference type="NCBI Taxonomy" id="1481894"/>
    <lineage>
        <taxon>Bacteria</taxon>
        <taxon>Pseudomonadati</taxon>
        <taxon>Pseudomonadota</taxon>
        <taxon>Gammaproteobacteria</taxon>
        <taxon>Thiotrichales</taxon>
        <taxon>Thiotrichaceae</taxon>
        <taxon>Leucothrix</taxon>
    </lineage>
</organism>
<evidence type="ECO:0000313" key="1">
    <source>
        <dbReference type="EMBL" id="PWQ94742.1"/>
    </source>
</evidence>
<protein>
    <submittedName>
        <fullName evidence="1">Antitoxin</fullName>
    </submittedName>
</protein>
<name>A0A317CF20_9GAMM</name>
<reference evidence="1 2" key="1">
    <citation type="submission" date="2018-05" db="EMBL/GenBank/DDBJ databases">
        <title>Leucothrix arctica sp. nov., isolated from Arctic seawater.</title>
        <authorList>
            <person name="Choi A."/>
            <person name="Baek K."/>
        </authorList>
    </citation>
    <scope>NUCLEOTIDE SEQUENCE [LARGE SCALE GENOMIC DNA]</scope>
    <source>
        <strain evidence="1 2">IMCC9719</strain>
    </source>
</reference>
<proteinExistence type="predicted"/>
<comment type="caution">
    <text evidence="1">The sequence shown here is derived from an EMBL/GenBank/DDBJ whole genome shotgun (WGS) entry which is preliminary data.</text>
</comment>